<protein>
    <submittedName>
        <fullName evidence="2">QCR10 domain-containing protein</fullName>
    </submittedName>
</protein>
<dbReference type="EMBL" id="MCBS01023606">
    <property type="protein sequence ID" value="RKF75103.1"/>
    <property type="molecule type" value="Genomic_DNA"/>
</dbReference>
<organism evidence="2 3">
    <name type="scientific">Golovinomyces cichoracearum</name>
    <dbReference type="NCBI Taxonomy" id="62708"/>
    <lineage>
        <taxon>Eukaryota</taxon>
        <taxon>Fungi</taxon>
        <taxon>Dikarya</taxon>
        <taxon>Ascomycota</taxon>
        <taxon>Pezizomycotina</taxon>
        <taxon>Leotiomycetes</taxon>
        <taxon>Erysiphales</taxon>
        <taxon>Erysiphaceae</taxon>
        <taxon>Golovinomyces</taxon>
    </lineage>
</organism>
<evidence type="ECO:0000313" key="3">
    <source>
        <dbReference type="Proteomes" id="UP000285326"/>
    </source>
</evidence>
<keyword evidence="1" id="KW-0472">Membrane</keyword>
<accession>A0A420IKQ2</accession>
<dbReference type="Proteomes" id="UP000285326">
    <property type="component" value="Unassembled WGS sequence"/>
</dbReference>
<reference evidence="2 3" key="1">
    <citation type="journal article" date="2018" name="BMC Genomics">
        <title>Comparative genome analyses reveal sequence features reflecting distinct modes of host-adaptation between dicot and monocot powdery mildew.</title>
        <authorList>
            <person name="Wu Y."/>
            <person name="Ma X."/>
            <person name="Pan Z."/>
            <person name="Kale S.D."/>
            <person name="Song Y."/>
            <person name="King H."/>
            <person name="Zhang Q."/>
            <person name="Presley C."/>
            <person name="Deng X."/>
            <person name="Wei C.I."/>
            <person name="Xiao S."/>
        </authorList>
    </citation>
    <scope>NUCLEOTIDE SEQUENCE [LARGE SCALE GENOMIC DNA]</scope>
    <source>
        <strain evidence="2">UMSG1</strain>
    </source>
</reference>
<dbReference type="AlphaFoldDB" id="A0A420IKQ2"/>
<keyword evidence="1" id="KW-1133">Transmembrane helix</keyword>
<proteinExistence type="predicted"/>
<evidence type="ECO:0000256" key="1">
    <source>
        <dbReference type="SAM" id="Phobius"/>
    </source>
</evidence>
<dbReference type="GO" id="GO:0006122">
    <property type="term" value="P:mitochondrial electron transport, ubiquinol to cytochrome c"/>
    <property type="evidence" value="ECO:0007669"/>
    <property type="project" value="InterPro"/>
</dbReference>
<name>A0A420IKQ2_9PEZI</name>
<gene>
    <name evidence="2" type="ORF">GcM1_236114</name>
</gene>
<evidence type="ECO:0000313" key="2">
    <source>
        <dbReference type="EMBL" id="RKF75103.1"/>
    </source>
</evidence>
<dbReference type="GO" id="GO:0005739">
    <property type="term" value="C:mitochondrion"/>
    <property type="evidence" value="ECO:0007669"/>
    <property type="project" value="GOC"/>
</dbReference>
<comment type="caution">
    <text evidence="2">The sequence shown here is derived from an EMBL/GenBank/DDBJ whole genome shotgun (WGS) entry which is preliminary data.</text>
</comment>
<sequence length="129" mass="14456">MNRHFHPSTSITPAGKPATYSTYRSPYGPKYTINPNIAGFTPLRAKRLVLTLGAFGGVAGFFALFFFGDVPRVRKDIYEKIPVFGQYFEKKIPPSDNVSLDITYLPPTFVFQGSLVTVPGINRFYDIIQ</sequence>
<keyword evidence="1" id="KW-0812">Transmembrane</keyword>
<dbReference type="PANTHER" id="PTHR28254">
    <property type="entry name" value="CYTOCHROME B-C1 COMPLEX SUBUNIT 10"/>
    <property type="match status" value="1"/>
</dbReference>
<dbReference type="Pfam" id="PF09796">
    <property type="entry name" value="QCR10"/>
    <property type="match status" value="1"/>
</dbReference>
<dbReference type="PANTHER" id="PTHR28254:SF1">
    <property type="entry name" value="CYTOCHROME B-C1 COMPLEX SUBUNIT 10, MITOCHONDRIAL"/>
    <property type="match status" value="1"/>
</dbReference>
<dbReference type="InterPro" id="IPR019182">
    <property type="entry name" value="Cytochrome_b-c1_su10_fun"/>
</dbReference>
<feature type="transmembrane region" description="Helical" evidence="1">
    <location>
        <begin position="48"/>
        <end position="67"/>
    </location>
</feature>